<keyword evidence="2" id="KW-0677">Repeat</keyword>
<dbReference type="InterPro" id="IPR032675">
    <property type="entry name" value="LRR_dom_sf"/>
</dbReference>
<protein>
    <recommendedName>
        <fullName evidence="6">Leucine-rich repeat-containing protein 56</fullName>
    </recommendedName>
</protein>
<feature type="compositionally biased region" description="Polar residues" evidence="3">
    <location>
        <begin position="565"/>
        <end position="579"/>
    </location>
</feature>
<comment type="caution">
    <text evidence="4">The sequence shown here is derived from an EMBL/GenBank/DDBJ whole genome shotgun (WGS) entry which is preliminary data.</text>
</comment>
<evidence type="ECO:0008006" key="6">
    <source>
        <dbReference type="Google" id="ProtNLM"/>
    </source>
</evidence>
<dbReference type="InterPro" id="IPR001611">
    <property type="entry name" value="Leu-rich_rpt"/>
</dbReference>
<organism evidence="4 5">
    <name type="scientific">Phrynocephalus forsythii</name>
    <dbReference type="NCBI Taxonomy" id="171643"/>
    <lineage>
        <taxon>Eukaryota</taxon>
        <taxon>Metazoa</taxon>
        <taxon>Chordata</taxon>
        <taxon>Craniata</taxon>
        <taxon>Vertebrata</taxon>
        <taxon>Euteleostomi</taxon>
        <taxon>Lepidosauria</taxon>
        <taxon>Squamata</taxon>
        <taxon>Bifurcata</taxon>
        <taxon>Unidentata</taxon>
        <taxon>Episquamata</taxon>
        <taxon>Toxicofera</taxon>
        <taxon>Iguania</taxon>
        <taxon>Acrodonta</taxon>
        <taxon>Agamidae</taxon>
        <taxon>Agaminae</taxon>
        <taxon>Phrynocephalus</taxon>
    </lineage>
</organism>
<evidence type="ECO:0000313" key="5">
    <source>
        <dbReference type="Proteomes" id="UP001142489"/>
    </source>
</evidence>
<dbReference type="OrthoDB" id="676979at2759"/>
<name>A0A9Q1B6V0_9SAUR</name>
<proteinExistence type="predicted"/>
<evidence type="ECO:0000256" key="2">
    <source>
        <dbReference type="ARBA" id="ARBA00022737"/>
    </source>
</evidence>
<dbReference type="Gene3D" id="3.80.10.10">
    <property type="entry name" value="Ribonuclease Inhibitor"/>
    <property type="match status" value="1"/>
</dbReference>
<dbReference type="AlphaFoldDB" id="A0A9Q1B6V0"/>
<evidence type="ECO:0000256" key="1">
    <source>
        <dbReference type="ARBA" id="ARBA00022614"/>
    </source>
</evidence>
<dbReference type="Proteomes" id="UP001142489">
    <property type="component" value="Unassembled WGS sequence"/>
</dbReference>
<dbReference type="InterPro" id="IPR040091">
    <property type="entry name" value="LRRC56"/>
</dbReference>
<feature type="compositionally biased region" description="Polar residues" evidence="3">
    <location>
        <begin position="275"/>
        <end position="289"/>
    </location>
</feature>
<accession>A0A9Q1B6V0</accession>
<dbReference type="PANTHER" id="PTHR22708:SF0">
    <property type="entry name" value="LEUCINE-RICH REPEAT-CONTAINING PROTEIN 56"/>
    <property type="match status" value="1"/>
</dbReference>
<keyword evidence="5" id="KW-1185">Reference proteome</keyword>
<feature type="region of interest" description="Disordered" evidence="3">
    <location>
        <begin position="562"/>
        <end position="582"/>
    </location>
</feature>
<evidence type="ECO:0000256" key="3">
    <source>
        <dbReference type="SAM" id="MobiDB-lite"/>
    </source>
</evidence>
<gene>
    <name evidence="4" type="ORF">JRQ81_000263</name>
</gene>
<dbReference type="InterPro" id="IPR025875">
    <property type="entry name" value="Leu-rich_rpt_4"/>
</dbReference>
<evidence type="ECO:0000313" key="4">
    <source>
        <dbReference type="EMBL" id="KAJ7344313.1"/>
    </source>
</evidence>
<keyword evidence="1" id="KW-0433">Leucine-rich repeat</keyword>
<dbReference type="PANTHER" id="PTHR22708">
    <property type="entry name" value="LEUCINE-RICH REPEAT-CONTAINING PROTEIN 56"/>
    <property type="match status" value="1"/>
</dbReference>
<sequence>MEQNWKLDRVPRPGSATVRVTNLRWQGLLNPRPFIKDEGELFVDEYLSPDKLKTLTGLDDLRQVKALEMHVDTRENSLGNFGTCVPNLKQLKLNNSVLTSVRDLGTALSNLQVLWMARCRLPDLDGIASCCSLKELYIAYNNIADLSPISLLEHLEILDLEGNNIEDLNQIQYLGLCRKLSTLTLEGNLVCWRPNSQSSEVPDYNYRAEVKKHIPHLKCLDDVPAHKTALPLLRKMNKDWFIVKQSIKEGSLLEETSSSDTGSVIGRTAAVRTATTQLPFTSRPQTAQRPPSAHLLSSGSTLLETGICEEMLPEDDASDLTHGVSRVICGNPIKALYARRQKLGPAVMNLFQSPSHSTEPSQGFEETSSVNGEDIFAELKVSREHLYQHLQAPQRKTPLQALKVAHSEEEQEDSSLNDSCDEDLKETIPEETVEITSPHSSCQSSSVSGSSHVLENALPTIAKPFLLPSPPKSPSPTSGQGVTACLSRIRHLKVPSSKKEALLKPEPPSVVNRDAVQNVVEKTAVLTLQRKADASSNSSFIRQRHRTCGIDSKHWRPMLGPVVTGPTTDRNLHATSDTHQPAVRSYAKTPERLALLNVARPLTAKAALQSLPNRPDISVTPQSKTPKCFAWSHLYSLPDQALIKISNSETWLSLLVVVTAETPTATVMRTRAGHIHDHLVCTASLPIKSKTQWNR</sequence>
<reference evidence="4" key="1">
    <citation type="journal article" date="2023" name="DNA Res.">
        <title>Chromosome-level genome assembly of Phrynocephalus forsythii using third-generation DNA sequencing and Hi-C analysis.</title>
        <authorList>
            <person name="Qi Y."/>
            <person name="Zhao W."/>
            <person name="Zhao Y."/>
            <person name="Niu C."/>
            <person name="Cao S."/>
            <person name="Zhang Y."/>
        </authorList>
    </citation>
    <scope>NUCLEOTIDE SEQUENCE</scope>
    <source>
        <tissue evidence="4">Muscle</tissue>
    </source>
</reference>
<dbReference type="Pfam" id="PF12799">
    <property type="entry name" value="LRR_4"/>
    <property type="match status" value="1"/>
</dbReference>
<dbReference type="PROSITE" id="PS51450">
    <property type="entry name" value="LRR"/>
    <property type="match status" value="2"/>
</dbReference>
<dbReference type="SUPFAM" id="SSF52058">
    <property type="entry name" value="L domain-like"/>
    <property type="match status" value="1"/>
</dbReference>
<dbReference type="EMBL" id="JAPFRF010000001">
    <property type="protein sequence ID" value="KAJ7344313.1"/>
    <property type="molecule type" value="Genomic_DNA"/>
</dbReference>
<feature type="region of interest" description="Disordered" evidence="3">
    <location>
        <begin position="275"/>
        <end position="296"/>
    </location>
</feature>